<dbReference type="Proteomes" id="UP000807504">
    <property type="component" value="Unassembled WGS sequence"/>
</dbReference>
<name>A0A8T0F5S9_ARGBR</name>
<keyword evidence="1" id="KW-0812">Transmembrane</keyword>
<dbReference type="AlphaFoldDB" id="A0A8T0F5S9"/>
<sequence length="92" mass="10496">MFHLILMLILFCSQDLASEEEEQRNWRGICIALLVIATVCSLIITSIVLLAPGPEEPRVKNPRFSLEEVITGEYEPRLFNGSWISGKYLLIF</sequence>
<evidence type="ECO:0000313" key="3">
    <source>
        <dbReference type="EMBL" id="KAF8786556.1"/>
    </source>
</evidence>
<gene>
    <name evidence="3" type="ORF">HNY73_008253</name>
</gene>
<evidence type="ECO:0000313" key="4">
    <source>
        <dbReference type="Proteomes" id="UP000807504"/>
    </source>
</evidence>
<accession>A0A8T0F5S9</accession>
<keyword evidence="4" id="KW-1185">Reference proteome</keyword>
<protein>
    <submittedName>
        <fullName evidence="3">Dipeptidyl aminopeptidase-like protein 6</fullName>
    </submittedName>
</protein>
<keyword evidence="1" id="KW-1133">Transmembrane helix</keyword>
<proteinExistence type="predicted"/>
<organism evidence="3 4">
    <name type="scientific">Argiope bruennichi</name>
    <name type="common">Wasp spider</name>
    <name type="synonym">Aranea bruennichi</name>
    <dbReference type="NCBI Taxonomy" id="94029"/>
    <lineage>
        <taxon>Eukaryota</taxon>
        <taxon>Metazoa</taxon>
        <taxon>Ecdysozoa</taxon>
        <taxon>Arthropoda</taxon>
        <taxon>Chelicerata</taxon>
        <taxon>Arachnida</taxon>
        <taxon>Araneae</taxon>
        <taxon>Araneomorphae</taxon>
        <taxon>Entelegynae</taxon>
        <taxon>Araneoidea</taxon>
        <taxon>Araneidae</taxon>
        <taxon>Argiope</taxon>
    </lineage>
</organism>
<dbReference type="GO" id="GO:0004177">
    <property type="term" value="F:aminopeptidase activity"/>
    <property type="evidence" value="ECO:0007669"/>
    <property type="project" value="UniProtKB-KW"/>
</dbReference>
<dbReference type="EMBL" id="JABXBU010000015">
    <property type="protein sequence ID" value="KAF8786556.1"/>
    <property type="molecule type" value="Genomic_DNA"/>
</dbReference>
<keyword evidence="1" id="KW-0472">Membrane</keyword>
<reference evidence="3" key="2">
    <citation type="submission" date="2020-06" db="EMBL/GenBank/DDBJ databases">
        <authorList>
            <person name="Sheffer M."/>
        </authorList>
    </citation>
    <scope>NUCLEOTIDE SEQUENCE</scope>
</reference>
<keyword evidence="3" id="KW-0031">Aminopeptidase</keyword>
<keyword evidence="3" id="KW-0645">Protease</keyword>
<feature type="signal peptide" evidence="2">
    <location>
        <begin position="1"/>
        <end position="18"/>
    </location>
</feature>
<keyword evidence="2" id="KW-0732">Signal</keyword>
<evidence type="ECO:0000256" key="1">
    <source>
        <dbReference type="SAM" id="Phobius"/>
    </source>
</evidence>
<feature type="transmembrane region" description="Helical" evidence="1">
    <location>
        <begin position="27"/>
        <end position="51"/>
    </location>
</feature>
<feature type="chain" id="PRO_5035815715" evidence="2">
    <location>
        <begin position="19"/>
        <end position="92"/>
    </location>
</feature>
<reference evidence="3" key="1">
    <citation type="journal article" date="2020" name="bioRxiv">
        <title>Chromosome-level reference genome of the European wasp spider Argiope bruennichi: a resource for studies on range expansion and evolutionary adaptation.</title>
        <authorList>
            <person name="Sheffer M.M."/>
            <person name="Hoppe A."/>
            <person name="Krehenwinkel H."/>
            <person name="Uhl G."/>
            <person name="Kuss A.W."/>
            <person name="Jensen L."/>
            <person name="Jensen C."/>
            <person name="Gillespie R.G."/>
            <person name="Hoff K.J."/>
            <person name="Prost S."/>
        </authorList>
    </citation>
    <scope>NUCLEOTIDE SEQUENCE</scope>
</reference>
<evidence type="ECO:0000256" key="2">
    <source>
        <dbReference type="SAM" id="SignalP"/>
    </source>
</evidence>
<keyword evidence="3" id="KW-0378">Hydrolase</keyword>
<comment type="caution">
    <text evidence="3">The sequence shown here is derived from an EMBL/GenBank/DDBJ whole genome shotgun (WGS) entry which is preliminary data.</text>
</comment>